<dbReference type="Proteomes" id="UP000636479">
    <property type="component" value="Unassembled WGS sequence"/>
</dbReference>
<accession>A0A8H6VVI8</accession>
<evidence type="ECO:0000313" key="2">
    <source>
        <dbReference type="EMBL" id="KAF7289824.1"/>
    </source>
</evidence>
<dbReference type="SUPFAM" id="SSF82171">
    <property type="entry name" value="DPP6 N-terminal domain-like"/>
    <property type="match status" value="1"/>
</dbReference>
<dbReference type="InterPro" id="IPR001375">
    <property type="entry name" value="Peptidase_S9_cat"/>
</dbReference>
<dbReference type="RefSeq" id="XP_037213553.1">
    <property type="nucleotide sequence ID" value="XM_037369997.1"/>
</dbReference>
<reference evidence="2" key="1">
    <citation type="submission" date="2020-05" db="EMBL/GenBank/DDBJ databases">
        <title>Mycena genomes resolve the evolution of fungal bioluminescence.</title>
        <authorList>
            <person name="Tsai I.J."/>
        </authorList>
    </citation>
    <scope>NUCLEOTIDE SEQUENCE</scope>
    <source>
        <strain evidence="2">171206Taipei</strain>
    </source>
</reference>
<dbReference type="GeneID" id="59352513"/>
<feature type="domain" description="Peptidase S9 prolyl oligopeptidase catalytic" evidence="1">
    <location>
        <begin position="454"/>
        <end position="664"/>
    </location>
</feature>
<dbReference type="InterPro" id="IPR029058">
    <property type="entry name" value="AB_hydrolase_fold"/>
</dbReference>
<dbReference type="OrthoDB" id="43744at2759"/>
<proteinExistence type="predicted"/>
<dbReference type="GO" id="GO:0008236">
    <property type="term" value="F:serine-type peptidase activity"/>
    <property type="evidence" value="ECO:0007669"/>
    <property type="project" value="InterPro"/>
</dbReference>
<dbReference type="Gene3D" id="3.40.50.1820">
    <property type="entry name" value="alpha/beta hydrolase"/>
    <property type="match status" value="1"/>
</dbReference>
<dbReference type="EMBL" id="JACAZF010000016">
    <property type="protein sequence ID" value="KAF7289824.1"/>
    <property type="molecule type" value="Genomic_DNA"/>
</dbReference>
<dbReference type="GO" id="GO:0006508">
    <property type="term" value="P:proteolysis"/>
    <property type="evidence" value="ECO:0007669"/>
    <property type="project" value="InterPro"/>
</dbReference>
<protein>
    <submittedName>
        <fullName evidence="2">Dipeptidyl peptidase family member 6</fullName>
    </submittedName>
</protein>
<evidence type="ECO:0000259" key="1">
    <source>
        <dbReference type="Pfam" id="PF00326"/>
    </source>
</evidence>
<name>A0A8H6VVI8_9AGAR</name>
<keyword evidence="3" id="KW-1185">Reference proteome</keyword>
<gene>
    <name evidence="2" type="ORF">MIND_01356700</name>
</gene>
<dbReference type="SUPFAM" id="SSF53474">
    <property type="entry name" value="alpha/beta-Hydrolases"/>
    <property type="match status" value="1"/>
</dbReference>
<dbReference type="PANTHER" id="PTHR43056">
    <property type="entry name" value="PEPTIDASE S9 PROLYL OLIGOPEPTIDASE"/>
    <property type="match status" value="1"/>
</dbReference>
<evidence type="ECO:0000313" key="3">
    <source>
        <dbReference type="Proteomes" id="UP000636479"/>
    </source>
</evidence>
<comment type="caution">
    <text evidence="2">The sequence shown here is derived from an EMBL/GenBank/DDBJ whole genome shotgun (WGS) entry which is preliminary data.</text>
</comment>
<sequence>MGDRVSQIAPYGTWDSPITSASVAKLSISTEDVLVDGVTGTIYRVEKRPEEGGRNALVRAEDGTDVLGGKWNVRTAVHEYGGAAAIIHDNVGLFSNAEDAQVYRVDLNAVSNTKPRPVTSSPKCRFAAFAIHPVHTDIAVSIMEDHTQSSAKDVVNTLVSFSSSELTVLPSCLISGADFYANPTFNPDGSLLAWSQWSHPDMPWDGEQIYVAAVDVVHGRLNLTTERFSPYRVAGQPSTISAVQPTWISLNALVFSCDISSFHNPWLGVVNTKTKSVSRRPLLPSPLELDFIDPSWWLGGSNITVLDDNLILFAASKGGRSVFHLVSLDSGHSTVLESPYVHIARMRRVGPWQAVFLGSRVDSGTETILCTFPTADAVLAPTFRTLTSYIEPVLPDPYLSLPMALELALLDSPNEVVHAVYYLPRNPDYRCVPGERPPAIVNVHGGPTYLARQDFDLEKHFFTTRGWVWIDVNYSGSSNFGRDYINRLKGSWGVRDVRDCTQVALILSSYPYNIIDRKRIVIRGGSAGGYTTLVALSQPDNVFAAGTSSYGISDLHKLTQFTHKFQSHYAQALIGGSFEDIPDVYHARSPVFHAHDISVPLLILQGALDPIVPRNQAEDLVKAIKSTGGTAEYVLFEDEGHGWRNAESTQKALDSELAFYQRALALVS</sequence>
<dbReference type="AlphaFoldDB" id="A0A8H6VVI8"/>
<dbReference type="Pfam" id="PF00326">
    <property type="entry name" value="Peptidase_S9"/>
    <property type="match status" value="1"/>
</dbReference>
<organism evidence="2 3">
    <name type="scientific">Mycena indigotica</name>
    <dbReference type="NCBI Taxonomy" id="2126181"/>
    <lineage>
        <taxon>Eukaryota</taxon>
        <taxon>Fungi</taxon>
        <taxon>Dikarya</taxon>
        <taxon>Basidiomycota</taxon>
        <taxon>Agaricomycotina</taxon>
        <taxon>Agaricomycetes</taxon>
        <taxon>Agaricomycetidae</taxon>
        <taxon>Agaricales</taxon>
        <taxon>Marasmiineae</taxon>
        <taxon>Mycenaceae</taxon>
        <taxon>Mycena</taxon>
    </lineage>
</organism>
<dbReference type="InterPro" id="IPR050585">
    <property type="entry name" value="Xaa-Pro_dipeptidyl-ppase/CocE"/>
</dbReference>
<dbReference type="PANTHER" id="PTHR43056:SF5">
    <property type="entry name" value="PEPTIDASE S9 PROLYL OLIGOPEPTIDASE CATALYTIC DOMAIN-CONTAINING PROTEIN"/>
    <property type="match status" value="1"/>
</dbReference>